<gene>
    <name evidence="1" type="ORF">J3495_13010</name>
</gene>
<reference evidence="1 2" key="1">
    <citation type="submission" date="2021-03" db="EMBL/GenBank/DDBJ databases">
        <title>Flavobacterium Flabelliformis Sp. Nov. And Flavobacterium Geliluteum Sp. Nov., Two Novel Multidrug Resistant Psychrophilic Species Isolated From Antarctica.</title>
        <authorList>
            <person name="Kralova S."/>
            <person name="Busse H.J."/>
            <person name="Bezdicek M."/>
            <person name="Nykrynova M."/>
            <person name="Kroupova E."/>
            <person name="Krsek D."/>
            <person name="Sedlacek I."/>
        </authorList>
    </citation>
    <scope>NUCLEOTIDE SEQUENCE [LARGE SCALE GENOMIC DNA]</scope>
    <source>
        <strain evidence="1 2">P7388</strain>
    </source>
</reference>
<organism evidence="1 2">
    <name type="scientific">Flavobacterium geliluteum</name>
    <dbReference type="NCBI Taxonomy" id="2816120"/>
    <lineage>
        <taxon>Bacteria</taxon>
        <taxon>Pseudomonadati</taxon>
        <taxon>Bacteroidota</taxon>
        <taxon>Flavobacteriia</taxon>
        <taxon>Flavobacteriales</taxon>
        <taxon>Flavobacteriaceae</taxon>
        <taxon>Flavobacterium</taxon>
    </lineage>
</organism>
<dbReference type="AlphaFoldDB" id="A0A940XAL4"/>
<dbReference type="RefSeq" id="WP_210666979.1">
    <property type="nucleotide sequence ID" value="NZ_JAGFBV010000021.1"/>
</dbReference>
<evidence type="ECO:0000313" key="1">
    <source>
        <dbReference type="EMBL" id="MBP4138997.1"/>
    </source>
</evidence>
<keyword evidence="2" id="KW-1185">Reference proteome</keyword>
<protein>
    <submittedName>
        <fullName evidence="1">Uncharacterized protein</fullName>
    </submittedName>
</protein>
<dbReference type="EMBL" id="JAGFBV010000021">
    <property type="protein sequence ID" value="MBP4138997.1"/>
    <property type="molecule type" value="Genomic_DNA"/>
</dbReference>
<evidence type="ECO:0000313" key="2">
    <source>
        <dbReference type="Proteomes" id="UP000675047"/>
    </source>
</evidence>
<accession>A0A940XAL4</accession>
<comment type="caution">
    <text evidence="1">The sequence shown here is derived from an EMBL/GenBank/DDBJ whole genome shotgun (WGS) entry which is preliminary data.</text>
</comment>
<name>A0A940XAL4_9FLAO</name>
<sequence length="108" mass="11792">MQAGPDCVNGFKKARKRCQRDFGTCTLGALVSASAPPFWQGLVVEALCVVAKLNCDDDAEEDYNDCVLEEFIPGQLPPATGELTIHCDKFADTCWTTDSNGKYVKTLK</sequence>
<proteinExistence type="predicted"/>
<dbReference type="Proteomes" id="UP000675047">
    <property type="component" value="Unassembled WGS sequence"/>
</dbReference>